<keyword evidence="2" id="KW-1185">Reference proteome</keyword>
<organism evidence="2 3">
    <name type="scientific">Caenorhabditis tropicalis</name>
    <dbReference type="NCBI Taxonomy" id="1561998"/>
    <lineage>
        <taxon>Eukaryota</taxon>
        <taxon>Metazoa</taxon>
        <taxon>Ecdysozoa</taxon>
        <taxon>Nematoda</taxon>
        <taxon>Chromadorea</taxon>
        <taxon>Rhabditida</taxon>
        <taxon>Rhabditina</taxon>
        <taxon>Rhabditomorpha</taxon>
        <taxon>Rhabditoidea</taxon>
        <taxon>Rhabditidae</taxon>
        <taxon>Peloderinae</taxon>
        <taxon>Caenorhabditis</taxon>
    </lineage>
</organism>
<reference evidence="3" key="1">
    <citation type="submission" date="2016-11" db="UniProtKB">
        <authorList>
            <consortium name="WormBaseParasite"/>
        </authorList>
    </citation>
    <scope>IDENTIFICATION</scope>
</reference>
<name>A0A1I7UP03_9PELO</name>
<dbReference type="WBParaSite" id="Csp11.Scaffold630.g17896.t1">
    <property type="protein sequence ID" value="Csp11.Scaffold630.g17896.t1"/>
    <property type="gene ID" value="Csp11.Scaffold630.g17896"/>
</dbReference>
<dbReference type="Proteomes" id="UP000095282">
    <property type="component" value="Unplaced"/>
</dbReference>
<feature type="compositionally biased region" description="Low complexity" evidence="1">
    <location>
        <begin position="1"/>
        <end position="12"/>
    </location>
</feature>
<sequence>MNSNDTSSTSSHESSHLDQPPPDDPIQIPSTSNEEINPLDNNDNSGFDERIIKPGPSNNQEDSDIHLYYYDNHWNGERAIQTIYPLINEESSTIKPTPEILTEH</sequence>
<proteinExistence type="predicted"/>
<protein>
    <submittedName>
        <fullName evidence="3">Uncharacterized protein</fullName>
    </submittedName>
</protein>
<evidence type="ECO:0000313" key="2">
    <source>
        <dbReference type="Proteomes" id="UP000095282"/>
    </source>
</evidence>
<accession>A0A1I7UP03</accession>
<feature type="region of interest" description="Disordered" evidence="1">
    <location>
        <begin position="1"/>
        <end position="63"/>
    </location>
</feature>
<evidence type="ECO:0000256" key="1">
    <source>
        <dbReference type="SAM" id="MobiDB-lite"/>
    </source>
</evidence>
<evidence type="ECO:0000313" key="3">
    <source>
        <dbReference type="WBParaSite" id="Csp11.Scaffold630.g17896.t1"/>
    </source>
</evidence>
<dbReference type="AlphaFoldDB" id="A0A1I7UP03"/>
<feature type="compositionally biased region" description="Polar residues" evidence="1">
    <location>
        <begin position="30"/>
        <end position="45"/>
    </location>
</feature>